<accession>A0ACB9LC14</accession>
<comment type="caution">
    <text evidence="1">The sequence shown here is derived from an EMBL/GenBank/DDBJ whole genome shotgun (WGS) entry which is preliminary data.</text>
</comment>
<dbReference type="EMBL" id="CM039437">
    <property type="protein sequence ID" value="KAI4306658.1"/>
    <property type="molecule type" value="Genomic_DNA"/>
</dbReference>
<reference evidence="1 2" key="1">
    <citation type="journal article" date="2022" name="DNA Res.">
        <title>Chromosomal-level genome assembly of the orchid tree Bauhinia variegata (Leguminosae; Cercidoideae) supports the allotetraploid origin hypothesis of Bauhinia.</title>
        <authorList>
            <person name="Zhong Y."/>
            <person name="Chen Y."/>
            <person name="Zheng D."/>
            <person name="Pang J."/>
            <person name="Liu Y."/>
            <person name="Luo S."/>
            <person name="Meng S."/>
            <person name="Qian L."/>
            <person name="Wei D."/>
            <person name="Dai S."/>
            <person name="Zhou R."/>
        </authorList>
    </citation>
    <scope>NUCLEOTIDE SEQUENCE [LARGE SCALE GENOMIC DNA]</scope>
    <source>
        <strain evidence="1">BV-YZ2020</strain>
    </source>
</reference>
<protein>
    <submittedName>
        <fullName evidence="1">Uncharacterized protein</fullName>
    </submittedName>
</protein>
<evidence type="ECO:0000313" key="1">
    <source>
        <dbReference type="EMBL" id="KAI4306658.1"/>
    </source>
</evidence>
<dbReference type="Proteomes" id="UP000828941">
    <property type="component" value="Chromosome 12"/>
</dbReference>
<gene>
    <name evidence="1" type="ORF">L6164_029916</name>
</gene>
<evidence type="ECO:0000313" key="2">
    <source>
        <dbReference type="Proteomes" id="UP000828941"/>
    </source>
</evidence>
<name>A0ACB9LC14_BAUVA</name>
<sequence>MASWDNRERLDCCLYDYFVKRNMHETAKIFKNEANLPYDHMTRVGIDTPEGFLREWWRTNFEFESFRAWMHENYTFNKAPSTKGKRIFETRQESNASQPELYRINVQRNWRAPDTLARTTGRGRKSIESVALNGIDNVSQGFIPSSSQENLTSTPANADKTKGQKVESSALATSRAAITSCNEEPDPVIENLLKSFWVFEQDQAELHEISMLGERCRNMKNLRKFEEENTGMRKRACFSSQSKQNDDSESIKSDASSNM</sequence>
<keyword evidence="2" id="KW-1185">Reference proteome</keyword>
<proteinExistence type="predicted"/>
<organism evidence="1 2">
    <name type="scientific">Bauhinia variegata</name>
    <name type="common">Purple orchid tree</name>
    <name type="synonym">Phanera variegata</name>
    <dbReference type="NCBI Taxonomy" id="167791"/>
    <lineage>
        <taxon>Eukaryota</taxon>
        <taxon>Viridiplantae</taxon>
        <taxon>Streptophyta</taxon>
        <taxon>Embryophyta</taxon>
        <taxon>Tracheophyta</taxon>
        <taxon>Spermatophyta</taxon>
        <taxon>Magnoliopsida</taxon>
        <taxon>eudicotyledons</taxon>
        <taxon>Gunneridae</taxon>
        <taxon>Pentapetalae</taxon>
        <taxon>rosids</taxon>
        <taxon>fabids</taxon>
        <taxon>Fabales</taxon>
        <taxon>Fabaceae</taxon>
        <taxon>Cercidoideae</taxon>
        <taxon>Cercideae</taxon>
        <taxon>Bauhiniinae</taxon>
        <taxon>Bauhinia</taxon>
    </lineage>
</organism>